<keyword evidence="3" id="KW-1185">Reference proteome</keyword>
<name>A0A2T5GH26_9SPHN</name>
<keyword evidence="1" id="KW-0812">Transmembrane</keyword>
<evidence type="ECO:0000256" key="1">
    <source>
        <dbReference type="SAM" id="Phobius"/>
    </source>
</evidence>
<dbReference type="EMBL" id="QAOG01000007">
    <property type="protein sequence ID" value="PTQ58618.1"/>
    <property type="molecule type" value="Genomic_DNA"/>
</dbReference>
<organism evidence="2 3">
    <name type="scientific">Sphingomonas aurantiaca</name>
    <dbReference type="NCBI Taxonomy" id="185949"/>
    <lineage>
        <taxon>Bacteria</taxon>
        <taxon>Pseudomonadati</taxon>
        <taxon>Pseudomonadota</taxon>
        <taxon>Alphaproteobacteria</taxon>
        <taxon>Sphingomonadales</taxon>
        <taxon>Sphingomonadaceae</taxon>
        <taxon>Sphingomonas</taxon>
    </lineage>
</organism>
<keyword evidence="1" id="KW-0472">Membrane</keyword>
<accession>A0A2T5GH26</accession>
<proteinExistence type="predicted"/>
<protein>
    <submittedName>
        <fullName evidence="2">Uncharacterized protein</fullName>
    </submittedName>
</protein>
<evidence type="ECO:0000313" key="2">
    <source>
        <dbReference type="EMBL" id="PTQ58618.1"/>
    </source>
</evidence>
<feature type="transmembrane region" description="Helical" evidence="1">
    <location>
        <begin position="9"/>
        <end position="31"/>
    </location>
</feature>
<reference evidence="2 3" key="1">
    <citation type="submission" date="2018-04" db="EMBL/GenBank/DDBJ databases">
        <title>Genomic Encyclopedia of Type Strains, Phase III (KMG-III): the genomes of soil and plant-associated and newly described type strains.</title>
        <authorList>
            <person name="Whitman W."/>
        </authorList>
    </citation>
    <scope>NUCLEOTIDE SEQUENCE [LARGE SCALE GENOMIC DNA]</scope>
    <source>
        <strain evidence="2 3">MA101b</strain>
    </source>
</reference>
<sequence length="138" mass="14501">MVRRPVSRVVLGIAILLGVGAIANGVFMLASPVSWYFAVPGVTTTGPFNQHFVRDIGLIFLGVGTAFLLGAARPIHRSVSWGAAAIWLSGHALFHIWEVAVGICGPSALLRDFPAVTLPAVLAIAITVHAVSHKESGR</sequence>
<keyword evidence="1" id="KW-1133">Transmembrane helix</keyword>
<dbReference type="AlphaFoldDB" id="A0A2T5GH26"/>
<dbReference type="Proteomes" id="UP000244189">
    <property type="component" value="Unassembled WGS sequence"/>
</dbReference>
<feature type="transmembrane region" description="Helical" evidence="1">
    <location>
        <begin position="51"/>
        <end position="72"/>
    </location>
</feature>
<feature type="transmembrane region" description="Helical" evidence="1">
    <location>
        <begin position="115"/>
        <end position="132"/>
    </location>
</feature>
<feature type="transmembrane region" description="Helical" evidence="1">
    <location>
        <begin position="84"/>
        <end position="109"/>
    </location>
</feature>
<gene>
    <name evidence="2" type="ORF">C8J26_3485</name>
</gene>
<comment type="caution">
    <text evidence="2">The sequence shown here is derived from an EMBL/GenBank/DDBJ whole genome shotgun (WGS) entry which is preliminary data.</text>
</comment>
<evidence type="ECO:0000313" key="3">
    <source>
        <dbReference type="Proteomes" id="UP000244189"/>
    </source>
</evidence>